<gene>
    <name evidence="4" type="ORF">Afe05nite_26820</name>
</gene>
<evidence type="ECO:0000313" key="5">
    <source>
        <dbReference type="Proteomes" id="UP000598174"/>
    </source>
</evidence>
<comment type="caution">
    <text evidence="4">The sequence shown here is derived from an EMBL/GenBank/DDBJ whole genome shotgun (WGS) entry which is preliminary data.</text>
</comment>
<accession>A0A919IZP7</accession>
<evidence type="ECO:0000259" key="3">
    <source>
        <dbReference type="PROSITE" id="PS50022"/>
    </source>
</evidence>
<name>A0A919IZP7_9ACTN</name>
<evidence type="ECO:0000313" key="4">
    <source>
        <dbReference type="EMBL" id="GIE10842.1"/>
    </source>
</evidence>
<reference evidence="4" key="1">
    <citation type="submission" date="2021-01" db="EMBL/GenBank/DDBJ databases">
        <title>Whole genome shotgun sequence of Actinoplanes ferrugineus NBRC 15555.</title>
        <authorList>
            <person name="Komaki H."/>
            <person name="Tamura T."/>
        </authorList>
    </citation>
    <scope>NUCLEOTIDE SEQUENCE</scope>
    <source>
        <strain evidence="4">NBRC 15555</strain>
    </source>
</reference>
<feature type="compositionally biased region" description="Low complexity" evidence="1">
    <location>
        <begin position="31"/>
        <end position="50"/>
    </location>
</feature>
<feature type="region of interest" description="Disordered" evidence="1">
    <location>
        <begin position="152"/>
        <end position="262"/>
    </location>
</feature>
<proteinExistence type="predicted"/>
<dbReference type="Proteomes" id="UP000598174">
    <property type="component" value="Unassembled WGS sequence"/>
</dbReference>
<dbReference type="PROSITE" id="PS50022">
    <property type="entry name" value="FA58C_3"/>
    <property type="match status" value="1"/>
</dbReference>
<feature type="transmembrane region" description="Helical" evidence="2">
    <location>
        <begin position="126"/>
        <end position="149"/>
    </location>
</feature>
<dbReference type="AlphaFoldDB" id="A0A919IZP7"/>
<feature type="domain" description="F5/8 type C" evidence="3">
    <location>
        <begin position="218"/>
        <end position="358"/>
    </location>
</feature>
<feature type="compositionally biased region" description="Basic and acidic residues" evidence="1">
    <location>
        <begin position="152"/>
        <end position="164"/>
    </location>
</feature>
<evidence type="ECO:0000256" key="2">
    <source>
        <dbReference type="SAM" id="Phobius"/>
    </source>
</evidence>
<dbReference type="EMBL" id="BOMM01000020">
    <property type="protein sequence ID" value="GIE10842.1"/>
    <property type="molecule type" value="Genomic_DNA"/>
</dbReference>
<keyword evidence="5" id="KW-1185">Reference proteome</keyword>
<sequence>MTGTPADRPDPAHHTQPAGSDRPAGDPPPAGSDRSAAAHAASERAASLRAVFAASPRAGQPAEFTSRDLRRHAGGTQAPNTPAARTPQPRTAKPGPGTPLFYNALPERTTSPVPGPATPARPGRRLWLVPVVAGALLVGAVAGGVAVHLDRSTRSTGAERDISADRPAAPGASAPGASVAAPSNATAVPSAEKPPAAAPPAAASSAASPEPGSPSASASAPGKTAARPNPTGANLALRKTATTSSVESDSWPAADAVDGDMSSRWSSGWTDPQWIKVDLGAVWAISDVRLAWEHAYALSYRVDVSLDAHRWTTVYRTTAGTNGPRDIHLSATPARYVRLYGTKRASKYGYSLQEFEVR</sequence>
<dbReference type="SUPFAM" id="SSF49785">
    <property type="entry name" value="Galactose-binding domain-like"/>
    <property type="match status" value="1"/>
</dbReference>
<keyword evidence="2" id="KW-1133">Transmembrane helix</keyword>
<evidence type="ECO:0000256" key="1">
    <source>
        <dbReference type="SAM" id="MobiDB-lite"/>
    </source>
</evidence>
<dbReference type="InterPro" id="IPR008979">
    <property type="entry name" value="Galactose-bd-like_sf"/>
</dbReference>
<protein>
    <recommendedName>
        <fullName evidence="3">F5/8 type C domain-containing protein</fullName>
    </recommendedName>
</protein>
<feature type="compositionally biased region" description="Low complexity" evidence="1">
    <location>
        <begin position="165"/>
        <end position="226"/>
    </location>
</feature>
<dbReference type="InterPro" id="IPR000421">
    <property type="entry name" value="FA58C"/>
</dbReference>
<keyword evidence="2" id="KW-0472">Membrane</keyword>
<dbReference type="Pfam" id="PF00754">
    <property type="entry name" value="F5_F8_type_C"/>
    <property type="match status" value="1"/>
</dbReference>
<feature type="region of interest" description="Disordered" evidence="1">
    <location>
        <begin position="1"/>
        <end position="122"/>
    </location>
</feature>
<organism evidence="4 5">
    <name type="scientific">Paractinoplanes ferrugineus</name>
    <dbReference type="NCBI Taxonomy" id="113564"/>
    <lineage>
        <taxon>Bacteria</taxon>
        <taxon>Bacillati</taxon>
        <taxon>Actinomycetota</taxon>
        <taxon>Actinomycetes</taxon>
        <taxon>Micromonosporales</taxon>
        <taxon>Micromonosporaceae</taxon>
        <taxon>Paractinoplanes</taxon>
    </lineage>
</organism>
<dbReference type="Gene3D" id="2.60.120.260">
    <property type="entry name" value="Galactose-binding domain-like"/>
    <property type="match status" value="1"/>
</dbReference>
<keyword evidence="2" id="KW-0812">Transmembrane</keyword>